<dbReference type="InterPro" id="IPR006680">
    <property type="entry name" value="Amidohydro-rel"/>
</dbReference>
<name>A0A1X1TMV8_9MYCO</name>
<dbReference type="PANTHER" id="PTHR21240">
    <property type="entry name" value="2-AMINO-3-CARBOXYLMUCONATE-6-SEMIALDEHYDE DECARBOXYLASE"/>
    <property type="match status" value="1"/>
</dbReference>
<dbReference type="Gene3D" id="3.20.20.140">
    <property type="entry name" value="Metal-dependent hydrolases"/>
    <property type="match status" value="1"/>
</dbReference>
<organism evidence="1 2">
    <name type="scientific">Mycobacterium conspicuum</name>
    <dbReference type="NCBI Taxonomy" id="44010"/>
    <lineage>
        <taxon>Bacteria</taxon>
        <taxon>Bacillati</taxon>
        <taxon>Actinomycetota</taxon>
        <taxon>Actinomycetes</taxon>
        <taxon>Mycobacteriales</taxon>
        <taxon>Mycobacteriaceae</taxon>
        <taxon>Mycobacterium</taxon>
    </lineage>
</organism>
<protein>
    <submittedName>
        <fullName evidence="1">Amidohydrolase</fullName>
    </submittedName>
</protein>
<keyword evidence="2" id="KW-1185">Reference proteome</keyword>
<dbReference type="GO" id="GO:0005737">
    <property type="term" value="C:cytoplasm"/>
    <property type="evidence" value="ECO:0007669"/>
    <property type="project" value="TreeGrafter"/>
</dbReference>
<evidence type="ECO:0000313" key="2">
    <source>
        <dbReference type="Proteomes" id="UP000467385"/>
    </source>
</evidence>
<dbReference type="GO" id="GO:0016831">
    <property type="term" value="F:carboxy-lyase activity"/>
    <property type="evidence" value="ECO:0007669"/>
    <property type="project" value="InterPro"/>
</dbReference>
<keyword evidence="1" id="KW-0378">Hydrolase</keyword>
<dbReference type="Proteomes" id="UP000467385">
    <property type="component" value="Chromosome"/>
</dbReference>
<dbReference type="InterPro" id="IPR032466">
    <property type="entry name" value="Metal_Hydrolase"/>
</dbReference>
<dbReference type="RefSeq" id="WP_085231660.1">
    <property type="nucleotide sequence ID" value="NZ_AP022613.1"/>
</dbReference>
<sequence>MDMNDFILVSVDDHLVEPPDMFDGHIPARYKDDVPKLIQREDGTDAWVFEGQEATNVGLNAVAGRPPDEYGAEPTKLSEIREGCYNIHERIRDMNANGVAAALNFPSYPQFCGQYFARARDKDLGLAVLRAYNDWHIDQWCGTYPGRMIPQALPPIWDPQLMADEVRRVARKGCHAVTFSENPTKLDYPSLHDPHWDPFWQACSDENTIVNLHIGSSSSVVITSIDAPVDTMMTLQPMSIVSAAADLIWSPMLRKFPDLTFALSEGGIGWVPYFLERIDRVYTMHRAWTHQDFGDKLPSQVFLERIALCFIDDGFGVESRHKLNLDMVTWECDYPHSDSTWPLAPESLAGYLDGVPDGEVNKITHENALRLYGFDMFTHLPKQQATVGALRAQARDVDLGYRSSARLKKTGTDTVTVLDLATKLPTAATN</sequence>
<dbReference type="InterPro" id="IPR032465">
    <property type="entry name" value="ACMSD"/>
</dbReference>
<dbReference type="AlphaFoldDB" id="A0A1X1TMV8"/>
<dbReference type="EMBL" id="AP022613">
    <property type="protein sequence ID" value="BBZ38834.1"/>
    <property type="molecule type" value="Genomic_DNA"/>
</dbReference>
<gene>
    <name evidence="1" type="ORF">MCNS_18970</name>
</gene>
<reference evidence="1 2" key="1">
    <citation type="journal article" date="2019" name="Emerg. Microbes Infect.">
        <title>Comprehensive subspecies identification of 175 nontuberculous mycobacteria species based on 7547 genomic profiles.</title>
        <authorList>
            <person name="Matsumoto Y."/>
            <person name="Kinjo T."/>
            <person name="Motooka D."/>
            <person name="Nabeya D."/>
            <person name="Jung N."/>
            <person name="Uechi K."/>
            <person name="Horii T."/>
            <person name="Iida T."/>
            <person name="Fujita J."/>
            <person name="Nakamura S."/>
        </authorList>
    </citation>
    <scope>NUCLEOTIDE SEQUENCE [LARGE SCALE GENOMIC DNA]</scope>
    <source>
        <strain evidence="1 2">JCM 14738</strain>
    </source>
</reference>
<proteinExistence type="predicted"/>
<dbReference type="SUPFAM" id="SSF51556">
    <property type="entry name" value="Metallo-dependent hydrolases"/>
    <property type="match status" value="1"/>
</dbReference>
<evidence type="ECO:0000313" key="1">
    <source>
        <dbReference type="EMBL" id="BBZ38834.1"/>
    </source>
</evidence>
<accession>A0A1X1TMV8</accession>
<dbReference type="Pfam" id="PF04909">
    <property type="entry name" value="Amidohydro_2"/>
    <property type="match status" value="1"/>
</dbReference>
<dbReference type="OrthoDB" id="8673349at2"/>
<dbReference type="PANTHER" id="PTHR21240:SF28">
    <property type="entry name" value="ISO-OROTATE DECARBOXYLASE (EUROFUNG)"/>
    <property type="match status" value="1"/>
</dbReference>
<dbReference type="GO" id="GO:0016787">
    <property type="term" value="F:hydrolase activity"/>
    <property type="evidence" value="ECO:0007669"/>
    <property type="project" value="UniProtKB-KW"/>
</dbReference>
<dbReference type="STRING" id="44010.AWC00_05605"/>
<dbReference type="GO" id="GO:0019748">
    <property type="term" value="P:secondary metabolic process"/>
    <property type="evidence" value="ECO:0007669"/>
    <property type="project" value="TreeGrafter"/>
</dbReference>